<organism evidence="1">
    <name type="scientific">Myoviridae sp. ctqMr7</name>
    <dbReference type="NCBI Taxonomy" id="2823552"/>
    <lineage>
        <taxon>Viruses</taxon>
        <taxon>Duplodnaviria</taxon>
        <taxon>Heunggongvirae</taxon>
        <taxon>Uroviricota</taxon>
        <taxon>Caudoviricetes</taxon>
    </lineage>
</organism>
<reference evidence="1" key="1">
    <citation type="journal article" date="2021" name="Proc. Natl. Acad. Sci. U.S.A.">
        <title>A Catalog of Tens of Thousands of Viruses from Human Metagenomes Reveals Hidden Associations with Chronic Diseases.</title>
        <authorList>
            <person name="Tisza M.J."/>
            <person name="Buck C.B."/>
        </authorList>
    </citation>
    <scope>NUCLEOTIDE SEQUENCE</scope>
    <source>
        <strain evidence="1">CtqMr7</strain>
    </source>
</reference>
<sequence>MKIQVKYIESQTIFRMNKLTFGKLQKVPF</sequence>
<proteinExistence type="predicted"/>
<accession>A0A8S5LHG2</accession>
<dbReference type="EMBL" id="BK014721">
    <property type="protein sequence ID" value="DAD69484.1"/>
    <property type="molecule type" value="Genomic_DNA"/>
</dbReference>
<name>A0A8S5LHG2_9CAUD</name>
<protein>
    <submittedName>
        <fullName evidence="1">Uncharacterized protein</fullName>
    </submittedName>
</protein>
<evidence type="ECO:0000313" key="1">
    <source>
        <dbReference type="EMBL" id="DAD69484.1"/>
    </source>
</evidence>